<evidence type="ECO:0000256" key="1">
    <source>
        <dbReference type="SAM" id="SignalP"/>
    </source>
</evidence>
<evidence type="ECO:0000313" key="3">
    <source>
        <dbReference type="EMBL" id="MBB3223413.1"/>
    </source>
</evidence>
<dbReference type="InterPro" id="IPR025392">
    <property type="entry name" value="DUF4124"/>
</dbReference>
<feature type="signal peptide" evidence="1">
    <location>
        <begin position="1"/>
        <end position="22"/>
    </location>
</feature>
<sequence>MRRFIIPAALGLAVLAGSGAVANDQIYKCIDPNGATMLSDRPCAIVESVPADTGSGTGTDTGAVAAMPAVIESRPQVVKEYFTLPAAEIDHGQRGKVQLVSTPPKVDVATLKAARLKLELEDKTASLRQASLD</sequence>
<evidence type="ECO:0000313" key="6">
    <source>
        <dbReference type="Proteomes" id="UP000584325"/>
    </source>
</evidence>
<reference evidence="3 6" key="2">
    <citation type="submission" date="2020-08" db="EMBL/GenBank/DDBJ databases">
        <title>Genomic Encyclopedia of Type Strains, Phase III (KMG-III): the genomes of soil and plant-associated and newly described type strains.</title>
        <authorList>
            <person name="Whitman W."/>
        </authorList>
    </citation>
    <scope>NUCLEOTIDE SEQUENCE [LARGE SCALE GENOMIC DNA]</scope>
    <source>
        <strain evidence="3 6">CECT 7753</strain>
    </source>
</reference>
<evidence type="ECO:0000313" key="4">
    <source>
        <dbReference type="EMBL" id="QCP13690.1"/>
    </source>
</evidence>
<keyword evidence="5" id="KW-1185">Reference proteome</keyword>
<dbReference type="AlphaFoldDB" id="A0A4P8HYE0"/>
<dbReference type="Proteomes" id="UP000584325">
    <property type="component" value="Unassembled WGS sequence"/>
</dbReference>
<protein>
    <submittedName>
        <fullName evidence="4">DUF4124 domain-containing protein</fullName>
    </submittedName>
</protein>
<dbReference type="Pfam" id="PF13511">
    <property type="entry name" value="DUF4124"/>
    <property type="match status" value="1"/>
</dbReference>
<organism evidence="3 6">
    <name type="scientific">Pseudoduganella umbonata</name>
    <dbReference type="NCBI Taxonomy" id="864828"/>
    <lineage>
        <taxon>Bacteria</taxon>
        <taxon>Pseudomonadati</taxon>
        <taxon>Pseudomonadota</taxon>
        <taxon>Betaproteobacteria</taxon>
        <taxon>Burkholderiales</taxon>
        <taxon>Oxalobacteraceae</taxon>
        <taxon>Telluria group</taxon>
        <taxon>Pseudoduganella</taxon>
    </lineage>
</organism>
<dbReference type="EMBL" id="CP040017">
    <property type="protein sequence ID" value="QCP13690.1"/>
    <property type="molecule type" value="Genomic_DNA"/>
</dbReference>
<dbReference type="Proteomes" id="UP000298763">
    <property type="component" value="Chromosome"/>
</dbReference>
<feature type="domain" description="DUF4124" evidence="2">
    <location>
        <begin position="15"/>
        <end position="48"/>
    </location>
</feature>
<keyword evidence="1" id="KW-0732">Signal</keyword>
<evidence type="ECO:0000259" key="2">
    <source>
        <dbReference type="Pfam" id="PF13511"/>
    </source>
</evidence>
<proteinExistence type="predicted"/>
<feature type="chain" id="PRO_5035325919" evidence="1">
    <location>
        <begin position="23"/>
        <end position="133"/>
    </location>
</feature>
<dbReference type="EMBL" id="JACHXS010000008">
    <property type="protein sequence ID" value="MBB3223413.1"/>
    <property type="molecule type" value="Genomic_DNA"/>
</dbReference>
<accession>A0A4P8HYE0</accession>
<reference evidence="4 5" key="1">
    <citation type="submission" date="2019-05" db="EMBL/GenBank/DDBJ databases">
        <title>Draft Genome Sequences of Six Type Strains of the Genus Massilia.</title>
        <authorList>
            <person name="Miess H."/>
            <person name="Frediansyhah A."/>
            <person name="Gross H."/>
        </authorList>
    </citation>
    <scope>NUCLEOTIDE SEQUENCE [LARGE SCALE GENOMIC DNA]</scope>
    <source>
        <strain evidence="4 5">DSMZ 26121</strain>
    </source>
</reference>
<evidence type="ECO:0000313" key="5">
    <source>
        <dbReference type="Proteomes" id="UP000298763"/>
    </source>
</evidence>
<dbReference type="RefSeq" id="WP_137316469.1">
    <property type="nucleotide sequence ID" value="NZ_CP040017.1"/>
</dbReference>
<name>A0A4P8HYE0_9BURK</name>
<gene>
    <name evidence="4" type="ORF">FCL38_27105</name>
    <name evidence="3" type="ORF">FHS02_004256</name>
</gene>
<dbReference type="OrthoDB" id="8758216at2"/>